<protein>
    <submittedName>
        <fullName evidence="1">Uncharacterized protein</fullName>
    </submittedName>
</protein>
<dbReference type="Proteomes" id="UP001150603">
    <property type="component" value="Unassembled WGS sequence"/>
</dbReference>
<accession>A0ACC1IY04</accession>
<feature type="non-terminal residue" evidence="1">
    <location>
        <position position="274"/>
    </location>
</feature>
<evidence type="ECO:0000313" key="1">
    <source>
        <dbReference type="EMBL" id="KAJ1927657.1"/>
    </source>
</evidence>
<sequence length="274" mass="30985">PEAVWTPVRDSMACAPVDFVKLIVNHPQVRATFMDTPAVRADLTDDTLSVANRQLRKVIDWVIPFIGSLDMPKDHEAVDVLLRALFVEFPGMAGVPLACRVVAMHTTIAIVKHSLEWPDERRFLESGESILAGFLKMAAPTLLDIVQGRHELASSEFFVTSVDSFIEVILRDDMQHTFRAVSKYSEVAGDIVMSTRDSEMLESPAVLIHYPGLWDGVLREFHNTSIVKKAIFATSYILLFDPLPSHLVRVLPKPWRSAYRRFELERQELTTMLI</sequence>
<organism evidence="1 2">
    <name type="scientific">Linderina macrospora</name>
    <dbReference type="NCBI Taxonomy" id="4868"/>
    <lineage>
        <taxon>Eukaryota</taxon>
        <taxon>Fungi</taxon>
        <taxon>Fungi incertae sedis</taxon>
        <taxon>Zoopagomycota</taxon>
        <taxon>Kickxellomycotina</taxon>
        <taxon>Kickxellomycetes</taxon>
        <taxon>Kickxellales</taxon>
        <taxon>Kickxellaceae</taxon>
        <taxon>Linderina</taxon>
    </lineage>
</organism>
<comment type="caution">
    <text evidence="1">The sequence shown here is derived from an EMBL/GenBank/DDBJ whole genome shotgun (WGS) entry which is preliminary data.</text>
</comment>
<reference evidence="1" key="1">
    <citation type="submission" date="2022-07" db="EMBL/GenBank/DDBJ databases">
        <title>Phylogenomic reconstructions and comparative analyses of Kickxellomycotina fungi.</title>
        <authorList>
            <person name="Reynolds N.K."/>
            <person name="Stajich J.E."/>
            <person name="Barry K."/>
            <person name="Grigoriev I.V."/>
            <person name="Crous P."/>
            <person name="Smith M.E."/>
        </authorList>
    </citation>
    <scope>NUCLEOTIDE SEQUENCE</scope>
    <source>
        <strain evidence="1">NRRL 5244</strain>
    </source>
</reference>
<proteinExistence type="predicted"/>
<evidence type="ECO:0000313" key="2">
    <source>
        <dbReference type="Proteomes" id="UP001150603"/>
    </source>
</evidence>
<keyword evidence="2" id="KW-1185">Reference proteome</keyword>
<dbReference type="EMBL" id="JANBPW010006769">
    <property type="protein sequence ID" value="KAJ1927657.1"/>
    <property type="molecule type" value="Genomic_DNA"/>
</dbReference>
<gene>
    <name evidence="1" type="ORF">FBU59_007202</name>
</gene>
<name>A0ACC1IY04_9FUNG</name>
<feature type="non-terminal residue" evidence="1">
    <location>
        <position position="1"/>
    </location>
</feature>